<dbReference type="PRINTS" id="PR00011">
    <property type="entry name" value="EGFLAMININ"/>
</dbReference>
<evidence type="ECO:0000256" key="11">
    <source>
        <dbReference type="SAM" id="SignalP"/>
    </source>
</evidence>
<dbReference type="GO" id="GO:0009887">
    <property type="term" value="P:animal organ morphogenesis"/>
    <property type="evidence" value="ECO:0007669"/>
    <property type="project" value="TreeGrafter"/>
</dbReference>
<keyword evidence="2" id="KW-0964">Secreted</keyword>
<keyword evidence="6" id="KW-0084">Basement membrane</keyword>
<feature type="disulfide bond" evidence="10">
    <location>
        <begin position="119"/>
        <end position="128"/>
    </location>
</feature>
<dbReference type="GO" id="GO:0016477">
    <property type="term" value="P:cell migration"/>
    <property type="evidence" value="ECO:0007669"/>
    <property type="project" value="TreeGrafter"/>
</dbReference>
<protein>
    <recommendedName>
        <fullName evidence="12">Laminin EGF-like domain-containing protein</fullName>
    </recommendedName>
</protein>
<feature type="domain" description="Laminin EGF-like" evidence="12">
    <location>
        <begin position="52"/>
        <end position="97"/>
    </location>
</feature>
<dbReference type="CDD" id="cd00055">
    <property type="entry name" value="EGF_Lam"/>
    <property type="match status" value="3"/>
</dbReference>
<name>A0A061A6B5_ONCMY</name>
<dbReference type="Gene3D" id="2.170.300.10">
    <property type="entry name" value="Tie2 ligand-binding domain superfamily"/>
    <property type="match status" value="1"/>
</dbReference>
<dbReference type="PANTHER" id="PTHR10574">
    <property type="entry name" value="NETRIN/LAMININ-RELATED"/>
    <property type="match status" value="1"/>
</dbReference>
<keyword evidence="7 10" id="KW-1015">Disulfide bond</keyword>
<evidence type="ECO:0000256" key="1">
    <source>
        <dbReference type="ARBA" id="ARBA00004302"/>
    </source>
</evidence>
<dbReference type="STRING" id="8022.A0A061A6B5"/>
<dbReference type="Proteomes" id="UP000193380">
    <property type="component" value="Unassembled WGS sequence"/>
</dbReference>
<dbReference type="PANTHER" id="PTHR10574:SF197">
    <property type="entry name" value="LAMININ SUBUNIT BETA-1 ISOFORM X1"/>
    <property type="match status" value="1"/>
</dbReference>
<proteinExistence type="predicted"/>
<dbReference type="GO" id="GO:0007411">
    <property type="term" value="P:axon guidance"/>
    <property type="evidence" value="ECO:0007669"/>
    <property type="project" value="TreeGrafter"/>
</dbReference>
<feature type="signal peptide" evidence="11">
    <location>
        <begin position="1"/>
        <end position="20"/>
    </location>
</feature>
<dbReference type="SMART" id="SM00180">
    <property type="entry name" value="EGF_Lam"/>
    <property type="match status" value="3"/>
</dbReference>
<accession>A0A061A6B5</accession>
<dbReference type="FunFam" id="2.10.25.10:FF:000209">
    <property type="entry name" value="Laminin subunit alpha 5"/>
    <property type="match status" value="1"/>
</dbReference>
<keyword evidence="9 10" id="KW-0424">Laminin EGF-like domain</keyword>
<keyword evidence="5" id="KW-0677">Repeat</keyword>
<evidence type="ECO:0000313" key="13">
    <source>
        <dbReference type="EMBL" id="CDR18355.1"/>
    </source>
</evidence>
<dbReference type="InterPro" id="IPR050440">
    <property type="entry name" value="Laminin/Netrin_ECM"/>
</dbReference>
<dbReference type="PROSITE" id="PS50027">
    <property type="entry name" value="EGF_LAM_2"/>
    <property type="match status" value="3"/>
</dbReference>
<organism evidence="13 14">
    <name type="scientific">Oncorhynchus mykiss</name>
    <name type="common">Rainbow trout</name>
    <name type="synonym">Salmo gairdneri</name>
    <dbReference type="NCBI Taxonomy" id="8022"/>
    <lineage>
        <taxon>Eukaryota</taxon>
        <taxon>Metazoa</taxon>
        <taxon>Chordata</taxon>
        <taxon>Craniata</taxon>
        <taxon>Vertebrata</taxon>
        <taxon>Euteleostomi</taxon>
        <taxon>Actinopterygii</taxon>
        <taxon>Neopterygii</taxon>
        <taxon>Teleostei</taxon>
        <taxon>Protacanthopterygii</taxon>
        <taxon>Salmoniformes</taxon>
        <taxon>Salmonidae</taxon>
        <taxon>Salmoninae</taxon>
        <taxon>Oncorhynchus</taxon>
    </lineage>
</organism>
<evidence type="ECO:0000256" key="5">
    <source>
        <dbReference type="ARBA" id="ARBA00022737"/>
    </source>
</evidence>
<feature type="domain" description="Laminin EGF-like" evidence="12">
    <location>
        <begin position="144"/>
        <end position="202"/>
    </location>
</feature>
<dbReference type="Gene3D" id="2.10.25.10">
    <property type="entry name" value="Laminin"/>
    <property type="match status" value="2"/>
</dbReference>
<evidence type="ECO:0000256" key="7">
    <source>
        <dbReference type="ARBA" id="ARBA00023157"/>
    </source>
</evidence>
<evidence type="ECO:0000256" key="8">
    <source>
        <dbReference type="ARBA" id="ARBA00023180"/>
    </source>
</evidence>
<feature type="chain" id="PRO_5001593115" description="Laminin EGF-like domain-containing protein" evidence="11">
    <location>
        <begin position="21"/>
        <end position="246"/>
    </location>
</feature>
<keyword evidence="4 11" id="KW-0732">Signal</keyword>
<feature type="disulfide bond" evidence="10">
    <location>
        <begin position="144"/>
        <end position="156"/>
    </location>
</feature>
<dbReference type="PROSITE" id="PS01248">
    <property type="entry name" value="EGF_LAM_1"/>
    <property type="match status" value="1"/>
</dbReference>
<evidence type="ECO:0000256" key="6">
    <source>
        <dbReference type="ARBA" id="ARBA00022869"/>
    </source>
</evidence>
<evidence type="ECO:0000313" key="14">
    <source>
        <dbReference type="Proteomes" id="UP000193380"/>
    </source>
</evidence>
<evidence type="ECO:0000259" key="12">
    <source>
        <dbReference type="PROSITE" id="PS50027"/>
    </source>
</evidence>
<dbReference type="PROSITE" id="PS00022">
    <property type="entry name" value="EGF_1"/>
    <property type="match status" value="1"/>
</dbReference>
<evidence type="ECO:0000256" key="2">
    <source>
        <dbReference type="ARBA" id="ARBA00022525"/>
    </source>
</evidence>
<dbReference type="GO" id="GO:0009888">
    <property type="term" value="P:tissue development"/>
    <property type="evidence" value="ECO:0007669"/>
    <property type="project" value="TreeGrafter"/>
</dbReference>
<evidence type="ECO:0000256" key="10">
    <source>
        <dbReference type="PROSITE-ProRule" id="PRU00460"/>
    </source>
</evidence>
<dbReference type="PaxDb" id="8022-A0A061A6B5"/>
<sequence>MSFHLHLSLSLFLHLHLSFSLFCHLSLSISLFFVPLSIALHLSLSLPAPSECECAHTHGNCNVTTGECICPPHTRGEKCDLCEEGHWGHDTVTGCKSCNCSEMGSYATECDITNGQCQCRSDFAGQNCDRCAMGYRGYPECTVCNCNINGTREEFCDEALGVCSCEAPGNCVCKDNVGGGGCDECKKGTLGLSVSNPAGCSPCFCFGVSSDCEELGGMVRVPVSTIHLSKPSSSWGWFSELKHSEL</sequence>
<feature type="domain" description="Laminin EGF-like" evidence="12">
    <location>
        <begin position="98"/>
        <end position="143"/>
    </location>
</feature>
<evidence type="ECO:0000256" key="3">
    <source>
        <dbReference type="ARBA" id="ARBA00022530"/>
    </source>
</evidence>
<dbReference type="SUPFAM" id="SSF57196">
    <property type="entry name" value="EGF/Laminin"/>
    <property type="match status" value="2"/>
</dbReference>
<keyword evidence="3" id="KW-0272">Extracellular matrix</keyword>
<evidence type="ECO:0000256" key="4">
    <source>
        <dbReference type="ARBA" id="ARBA00022729"/>
    </source>
</evidence>
<reference evidence="13" key="2">
    <citation type="submission" date="2014-03" db="EMBL/GenBank/DDBJ databases">
        <authorList>
            <person name="Genoscope - CEA"/>
        </authorList>
    </citation>
    <scope>NUCLEOTIDE SEQUENCE</scope>
</reference>
<dbReference type="EMBL" id="FR976712">
    <property type="protein sequence ID" value="CDR18355.1"/>
    <property type="molecule type" value="Genomic_DNA"/>
</dbReference>
<comment type="caution">
    <text evidence="10">Lacks conserved residue(s) required for the propagation of feature annotation.</text>
</comment>
<evidence type="ECO:0000256" key="9">
    <source>
        <dbReference type="ARBA" id="ARBA00023292"/>
    </source>
</evidence>
<feature type="disulfide bond" evidence="10">
    <location>
        <begin position="98"/>
        <end position="110"/>
    </location>
</feature>
<feature type="disulfide bond" evidence="10">
    <location>
        <begin position="70"/>
        <end position="79"/>
    </location>
</feature>
<dbReference type="AlphaFoldDB" id="A0A061A6B5"/>
<reference evidence="13" key="1">
    <citation type="journal article" date="2014" name="Nat. Commun.">
        <title>The rainbow trout genome provides novel insights into evolution after whole-genome duplication in vertebrates.</title>
        <authorList>
            <person name="Berthelot C."/>
            <person name="Brunet F."/>
            <person name="Chalopin D."/>
            <person name="Juanchich A."/>
            <person name="Bernard M."/>
            <person name="Noel B."/>
            <person name="Bento P."/>
            <person name="Da Silva C."/>
            <person name="Labadie K."/>
            <person name="Alberti A."/>
            <person name="Aury J.M."/>
            <person name="Louis A."/>
            <person name="Dehais P."/>
            <person name="Bardou P."/>
            <person name="Montfort J."/>
            <person name="Klopp C."/>
            <person name="Cabau C."/>
            <person name="Gaspin C."/>
            <person name="Thorgaard G.H."/>
            <person name="Boussaha M."/>
            <person name="Quillet E."/>
            <person name="Guyomard R."/>
            <person name="Galiana D."/>
            <person name="Bobe J."/>
            <person name="Volff J.N."/>
            <person name="Genet C."/>
            <person name="Wincker P."/>
            <person name="Jaillon O."/>
            <person name="Roest Crollius H."/>
            <person name="Guiguen Y."/>
        </authorList>
    </citation>
    <scope>NUCLEOTIDE SEQUENCE [LARGE SCALE GENOMIC DNA]</scope>
</reference>
<feature type="disulfide bond" evidence="10">
    <location>
        <begin position="173"/>
        <end position="182"/>
    </location>
</feature>
<dbReference type="InterPro" id="IPR002049">
    <property type="entry name" value="LE_dom"/>
</dbReference>
<gene>
    <name evidence="13" type="ORF">GSONMT00045501001</name>
</gene>
<dbReference type="GO" id="GO:0043256">
    <property type="term" value="C:laminin complex"/>
    <property type="evidence" value="ECO:0007669"/>
    <property type="project" value="TreeGrafter"/>
</dbReference>
<comment type="subcellular location">
    <subcellularLocation>
        <location evidence="1">Secreted</location>
        <location evidence="1">Extracellular space</location>
        <location evidence="1">Extracellular matrix</location>
        <location evidence="1">Basement membrane</location>
    </subcellularLocation>
</comment>
<dbReference type="GO" id="GO:0070831">
    <property type="term" value="P:basement membrane assembly"/>
    <property type="evidence" value="ECO:0007669"/>
    <property type="project" value="TreeGrafter"/>
</dbReference>
<keyword evidence="8" id="KW-0325">Glycoprotein</keyword>
<dbReference type="FunFam" id="2.10.25.10:FF:000189">
    <property type="entry name" value="Laminin subunit alpha 2"/>
    <property type="match status" value="1"/>
</dbReference>
<dbReference type="Pfam" id="PF00053">
    <property type="entry name" value="EGF_laminin"/>
    <property type="match status" value="3"/>
</dbReference>
<dbReference type="GO" id="GO:0034446">
    <property type="term" value="P:substrate adhesion-dependent cell spreading"/>
    <property type="evidence" value="ECO:0007669"/>
    <property type="project" value="TreeGrafter"/>
</dbReference>
<feature type="disulfide bond" evidence="10">
    <location>
        <begin position="100"/>
        <end position="117"/>
    </location>
</feature>
<dbReference type="InterPro" id="IPR000742">
    <property type="entry name" value="EGF"/>
</dbReference>